<gene>
    <name evidence="5" type="ORF">IO98_21150</name>
</gene>
<dbReference type="Gene3D" id="2.60.120.10">
    <property type="entry name" value="Jelly Rolls"/>
    <property type="match status" value="1"/>
</dbReference>
<dbReference type="InterPro" id="IPR018060">
    <property type="entry name" value="HTH_AraC"/>
</dbReference>
<keyword evidence="2" id="KW-0238">DNA-binding</keyword>
<dbReference type="SUPFAM" id="SSF51215">
    <property type="entry name" value="Regulatory protein AraC"/>
    <property type="match status" value="1"/>
</dbReference>
<dbReference type="SUPFAM" id="SSF46689">
    <property type="entry name" value="Homeodomain-like"/>
    <property type="match status" value="2"/>
</dbReference>
<name>A0A084JER0_9FIRM</name>
<dbReference type="EMBL" id="JPME01000034">
    <property type="protein sequence ID" value="KEZ87444.1"/>
    <property type="molecule type" value="Genomic_DNA"/>
</dbReference>
<reference evidence="5 6" key="1">
    <citation type="submission" date="2014-07" db="EMBL/GenBank/DDBJ databases">
        <title>Draft genome of Clostridium celerecrescens 152B isolated from sediments associated with methane hydrate from Krishna Godavari basin.</title>
        <authorList>
            <person name="Honkalas V.S."/>
            <person name="Dabir A.P."/>
            <person name="Arora P."/>
            <person name="Dhakephalkar P.K."/>
        </authorList>
    </citation>
    <scope>NUCLEOTIDE SEQUENCE [LARGE SCALE GENOMIC DNA]</scope>
    <source>
        <strain evidence="5 6">152B</strain>
    </source>
</reference>
<keyword evidence="1" id="KW-0805">Transcription regulation</keyword>
<evidence type="ECO:0000256" key="2">
    <source>
        <dbReference type="ARBA" id="ARBA00023125"/>
    </source>
</evidence>
<dbReference type="PANTHER" id="PTHR43280:SF34">
    <property type="entry name" value="ARAC-FAMILY TRANSCRIPTIONAL REGULATOR"/>
    <property type="match status" value="1"/>
</dbReference>
<accession>A0A084JER0</accession>
<evidence type="ECO:0000256" key="1">
    <source>
        <dbReference type="ARBA" id="ARBA00023015"/>
    </source>
</evidence>
<dbReference type="RefSeq" id="WP_038284255.1">
    <property type="nucleotide sequence ID" value="NZ_JPME01000034.1"/>
</dbReference>
<organism evidence="5 6">
    <name type="scientific">Lacrimispora celerecrescens</name>
    <dbReference type="NCBI Taxonomy" id="29354"/>
    <lineage>
        <taxon>Bacteria</taxon>
        <taxon>Bacillati</taxon>
        <taxon>Bacillota</taxon>
        <taxon>Clostridia</taxon>
        <taxon>Lachnospirales</taxon>
        <taxon>Lachnospiraceae</taxon>
        <taxon>Lacrimispora</taxon>
    </lineage>
</organism>
<dbReference type="Pfam" id="PF12833">
    <property type="entry name" value="HTH_18"/>
    <property type="match status" value="1"/>
</dbReference>
<evidence type="ECO:0000256" key="3">
    <source>
        <dbReference type="ARBA" id="ARBA00023163"/>
    </source>
</evidence>
<evidence type="ECO:0000259" key="4">
    <source>
        <dbReference type="PROSITE" id="PS01124"/>
    </source>
</evidence>
<dbReference type="PANTHER" id="PTHR43280">
    <property type="entry name" value="ARAC-FAMILY TRANSCRIPTIONAL REGULATOR"/>
    <property type="match status" value="1"/>
</dbReference>
<feature type="domain" description="HTH araC/xylS-type" evidence="4">
    <location>
        <begin position="188"/>
        <end position="285"/>
    </location>
</feature>
<dbReference type="InterPro" id="IPR014710">
    <property type="entry name" value="RmlC-like_jellyroll"/>
</dbReference>
<dbReference type="Proteomes" id="UP000028525">
    <property type="component" value="Unassembled WGS sequence"/>
</dbReference>
<dbReference type="OrthoDB" id="9774814at2"/>
<dbReference type="InterPro" id="IPR037923">
    <property type="entry name" value="HTH-like"/>
</dbReference>
<dbReference type="Gene3D" id="1.10.10.60">
    <property type="entry name" value="Homeodomain-like"/>
    <property type="match status" value="2"/>
</dbReference>
<evidence type="ECO:0000313" key="6">
    <source>
        <dbReference type="Proteomes" id="UP000028525"/>
    </source>
</evidence>
<keyword evidence="3" id="KW-0804">Transcription</keyword>
<comment type="caution">
    <text evidence="5">The sequence shown here is derived from an EMBL/GenBank/DDBJ whole genome shotgun (WGS) entry which is preliminary data.</text>
</comment>
<dbReference type="GO" id="GO:0003700">
    <property type="term" value="F:DNA-binding transcription factor activity"/>
    <property type="evidence" value="ECO:0007669"/>
    <property type="project" value="InterPro"/>
</dbReference>
<protein>
    <recommendedName>
        <fullName evidence="4">HTH araC/xylS-type domain-containing protein</fullName>
    </recommendedName>
</protein>
<dbReference type="AlphaFoldDB" id="A0A084JER0"/>
<dbReference type="Pfam" id="PF02311">
    <property type="entry name" value="AraC_binding"/>
    <property type="match status" value="1"/>
</dbReference>
<dbReference type="STRING" id="29354.IO98_21150"/>
<dbReference type="GO" id="GO:0043565">
    <property type="term" value="F:sequence-specific DNA binding"/>
    <property type="evidence" value="ECO:0007669"/>
    <property type="project" value="InterPro"/>
</dbReference>
<evidence type="ECO:0000313" key="5">
    <source>
        <dbReference type="EMBL" id="KEZ87444.1"/>
    </source>
</evidence>
<dbReference type="SMART" id="SM00342">
    <property type="entry name" value="HTH_ARAC"/>
    <property type="match status" value="1"/>
</dbReference>
<keyword evidence="6" id="KW-1185">Reference proteome</keyword>
<proteinExistence type="predicted"/>
<dbReference type="InterPro" id="IPR003313">
    <property type="entry name" value="AraC-bd"/>
</dbReference>
<dbReference type="InterPro" id="IPR009057">
    <property type="entry name" value="Homeodomain-like_sf"/>
</dbReference>
<sequence>MKVLTSFSDGIEQCIASRYFSIVHLHNESGVLSMHRHRCHEFHFSLSGGSTFLIDDKNYLIEPGSLFMISQYEKHHLLQMDTTRPQERFVIFIDPTYLENISTTQTDLTYCFTHRPERFSHRIALNHGQQRRFTYFFNKLAVEEGFGQDVEERSAFAEFMVFMTKLAADAFLGEGSGEPRQYFSSKVTDIITYIHHNIDSQLSIGDIAAHFYLSTSYLCRLFKKSTGTTINSYIISCRIELAQKLLSGGYSVNEVYSMCGFNDYSNFFKAFTKIVGVSPKKYSQNCLK</sequence>
<dbReference type="PROSITE" id="PS01124">
    <property type="entry name" value="HTH_ARAC_FAMILY_2"/>
    <property type="match status" value="1"/>
</dbReference>